<organism evidence="2">
    <name type="scientific">Chromera velia CCMP2878</name>
    <dbReference type="NCBI Taxonomy" id="1169474"/>
    <lineage>
        <taxon>Eukaryota</taxon>
        <taxon>Sar</taxon>
        <taxon>Alveolata</taxon>
        <taxon>Colpodellida</taxon>
        <taxon>Chromeraceae</taxon>
        <taxon>Chromera</taxon>
    </lineage>
</organism>
<feature type="compositionally biased region" description="Basic and acidic residues" evidence="1">
    <location>
        <begin position="889"/>
        <end position="916"/>
    </location>
</feature>
<feature type="compositionally biased region" description="Gly residues" evidence="1">
    <location>
        <begin position="664"/>
        <end position="684"/>
    </location>
</feature>
<name>A0A0G4HSJ7_9ALVE</name>
<feature type="region of interest" description="Disordered" evidence="1">
    <location>
        <begin position="819"/>
        <end position="994"/>
    </location>
</feature>
<feature type="compositionally biased region" description="Low complexity" evidence="1">
    <location>
        <begin position="717"/>
        <end position="735"/>
    </location>
</feature>
<feature type="compositionally biased region" description="Basic and acidic residues" evidence="1">
    <location>
        <begin position="833"/>
        <end position="847"/>
    </location>
</feature>
<feature type="compositionally biased region" description="Basic and acidic residues" evidence="1">
    <location>
        <begin position="924"/>
        <end position="940"/>
    </location>
</feature>
<evidence type="ECO:0000313" key="2">
    <source>
        <dbReference type="EMBL" id="CEM47249.1"/>
    </source>
</evidence>
<dbReference type="EMBL" id="CDMZ01003686">
    <property type="protein sequence ID" value="CEM47249.1"/>
    <property type="molecule type" value="Genomic_DNA"/>
</dbReference>
<protein>
    <submittedName>
        <fullName evidence="2">Uncharacterized protein</fullName>
    </submittedName>
</protein>
<proteinExistence type="predicted"/>
<feature type="non-terminal residue" evidence="2">
    <location>
        <position position="994"/>
    </location>
</feature>
<dbReference type="AlphaFoldDB" id="A0A0G4HSJ7"/>
<feature type="region of interest" description="Disordered" evidence="1">
    <location>
        <begin position="552"/>
        <end position="740"/>
    </location>
</feature>
<gene>
    <name evidence="2" type="ORF">Cvel_30984</name>
</gene>
<feature type="compositionally biased region" description="Low complexity" evidence="1">
    <location>
        <begin position="634"/>
        <end position="649"/>
    </location>
</feature>
<sequence>MPSLDVGRPRAVLPSQSTLPSGALLAGGTKVGQQAQNNCIRFLNEAIASYARRHPDCTFKDFKATDRLFEVGMDDIPKDLVQKIFRSGELCRYFQNMAFGKEVITDKDRPWLRRSGTLNTHRSNISTGFGLGSAEWDDRSQTGNPIQSAQMRQLMGFIKDCEGKGEAAEDTSNRPFELSEFLALLMARHWEFCLRGVDTPTKMYSFKKDLERSVGNQKSRRLDFWFKKGGSGGVKVSPIIKENAIKRLVGCVQTPDWRRETPRTAHLSTKDVGTYSTRKGAKTDLDGRCEEWETEQRGRWTLADKSSRRYSGKGQTKAFSPLVDARVAQQLCGPGGPARISFKDPRLLSDAFIKSIIPGLHSILDPQVADVLAKNLLGHVLLGDADDMLDEAVLDRIRTAAATQLDVTDFTKLKEFAVMEPIGITVSATGLDGPKHYGFKVLRLESQGVVAQGEGEGPRNAQEGVLLVEEQLAAIRLDQLNQLRRQEELHAIQMDAFEKNQREICDKLERLGKLVREGQIPPSAAYRLPPGKQGTQITLDRMLGRGNLVGQTSGRKGWAGSESFHVGTSRQQGGGPSLHIIGRGGRRPSLKVGNRRRDPPVPPPELPMIDYDVAKGPPNLGEEGEKEVEEKEGSNATSSSSSSSSAAAGDGRRRDPAAAAAAAAGGGGGVAAGGWIGGLPGTLGGIPEEEDNSREGKGLKAYLDQCAQQKGEGEGQAADGSVSGAPSAPARPAPVKMSKSKEGKQLFFYVKEGFEPPSGVSEGVVTGESIEGQESWLESYVHGVEPGFDAPPMTQEIFQGNLAPRFPPDVAISILVERATSPAKESLAQARQAYERATRGRTPGERGKKQRKAAALAEAKKKHDAQLIEEMDGDLKEGEEKQKKKKRKREGEEKREEEKREEEKREQEKREGEEKQKKTKRKREREEKREEEKREGEEKQKKTKKKREREEKREEEKREEETREEYVQRKKEKAAPVEIQKLRQKDVCPHGRQV</sequence>
<feature type="compositionally biased region" description="Basic and acidic residues" evidence="1">
    <location>
        <begin position="948"/>
        <end position="994"/>
    </location>
</feature>
<accession>A0A0G4HSJ7</accession>
<evidence type="ECO:0000256" key="1">
    <source>
        <dbReference type="SAM" id="MobiDB-lite"/>
    </source>
</evidence>
<reference evidence="2" key="1">
    <citation type="submission" date="2014-11" db="EMBL/GenBank/DDBJ databases">
        <authorList>
            <person name="Otto D Thomas"/>
            <person name="Naeem Raeece"/>
        </authorList>
    </citation>
    <scope>NUCLEOTIDE SEQUENCE</scope>
</reference>
<feature type="compositionally biased region" description="Basic and acidic residues" evidence="1">
    <location>
        <begin position="873"/>
        <end position="882"/>
    </location>
</feature>